<organism evidence="1 2">
    <name type="scientific">Segatella copri</name>
    <dbReference type="NCBI Taxonomy" id="165179"/>
    <lineage>
        <taxon>Bacteria</taxon>
        <taxon>Pseudomonadati</taxon>
        <taxon>Bacteroidota</taxon>
        <taxon>Bacteroidia</taxon>
        <taxon>Bacteroidales</taxon>
        <taxon>Prevotellaceae</taxon>
        <taxon>Segatella</taxon>
    </lineage>
</organism>
<comment type="caution">
    <text evidence="1">The sequence shown here is derived from an EMBL/GenBank/DDBJ whole genome shotgun (WGS) entry which is preliminary data.</text>
</comment>
<protein>
    <recommendedName>
        <fullName evidence="3">DUF1064 domain-containing protein</fullName>
    </recommendedName>
</protein>
<accession>A0A3R6E7Q3</accession>
<dbReference type="AlphaFoldDB" id="A0A3R6E7Q3"/>
<reference evidence="1 2" key="1">
    <citation type="submission" date="2018-08" db="EMBL/GenBank/DDBJ databases">
        <title>A genome reference for cultivated species of the human gut microbiota.</title>
        <authorList>
            <person name="Zou Y."/>
            <person name="Xue W."/>
            <person name="Luo G."/>
        </authorList>
    </citation>
    <scope>NUCLEOTIDE SEQUENCE [LARGE SCALE GENOMIC DNA]</scope>
    <source>
        <strain evidence="1 2">AM22-1</strain>
    </source>
</reference>
<evidence type="ECO:0000313" key="1">
    <source>
        <dbReference type="EMBL" id="RHG66865.1"/>
    </source>
</evidence>
<sequence length="154" mass="18024">MGRVGSKKYYAPDGNEYDSREEYLYLQTILDDPGISCIHRQVTITAINPVWMMKPKQLKTKVKYERRSLLYGHNYTADFVYREGDKIVICDVKSIYTSKLREFSITTKAVVARLIAHNRKRHNGEAVVIFRKAIKVKKNEWKIVDYPPSDCYII</sequence>
<name>A0A3R6E7Q3_9BACT</name>
<dbReference type="RefSeq" id="WP_118200591.1">
    <property type="nucleotide sequence ID" value="NZ_QRIE01000016.1"/>
</dbReference>
<proteinExistence type="predicted"/>
<evidence type="ECO:0000313" key="2">
    <source>
        <dbReference type="Proteomes" id="UP000286501"/>
    </source>
</evidence>
<gene>
    <name evidence="1" type="ORF">DW250_05565</name>
</gene>
<dbReference type="EMBL" id="QRIN01000017">
    <property type="protein sequence ID" value="RHG66865.1"/>
    <property type="molecule type" value="Genomic_DNA"/>
</dbReference>
<dbReference type="Proteomes" id="UP000286501">
    <property type="component" value="Unassembled WGS sequence"/>
</dbReference>
<evidence type="ECO:0008006" key="3">
    <source>
        <dbReference type="Google" id="ProtNLM"/>
    </source>
</evidence>